<gene>
    <name evidence="2" type="ORF">BZK42_17290</name>
</gene>
<dbReference type="Proteomes" id="UP000192573">
    <property type="component" value="Unassembled WGS sequence"/>
</dbReference>
<dbReference type="EMBL" id="NAEW01000008">
    <property type="protein sequence ID" value="OQM40656.1"/>
    <property type="molecule type" value="Genomic_DNA"/>
</dbReference>
<organism evidence="2 3">
    <name type="scientific">Citrobacter braakii</name>
    <dbReference type="NCBI Taxonomy" id="57706"/>
    <lineage>
        <taxon>Bacteria</taxon>
        <taxon>Pseudomonadati</taxon>
        <taxon>Pseudomonadota</taxon>
        <taxon>Gammaproteobacteria</taxon>
        <taxon>Enterobacterales</taxon>
        <taxon>Enterobacteriaceae</taxon>
        <taxon>Citrobacter</taxon>
        <taxon>Citrobacter freundii complex</taxon>
    </lineage>
</organism>
<protein>
    <recommendedName>
        <fullName evidence="4">VWFA domain-containing protein</fullName>
    </recommendedName>
</protein>
<accession>A0A1V8NW54</accession>
<evidence type="ECO:0008006" key="4">
    <source>
        <dbReference type="Google" id="ProtNLM"/>
    </source>
</evidence>
<feature type="coiled-coil region" evidence="1">
    <location>
        <begin position="258"/>
        <end position="306"/>
    </location>
</feature>
<dbReference type="InterPro" id="IPR036465">
    <property type="entry name" value="vWFA_dom_sf"/>
</dbReference>
<proteinExistence type="predicted"/>
<dbReference type="Gene3D" id="1.10.287.1490">
    <property type="match status" value="1"/>
</dbReference>
<comment type="caution">
    <text evidence="2">The sequence shown here is derived from an EMBL/GenBank/DDBJ whole genome shotgun (WGS) entry which is preliminary data.</text>
</comment>
<evidence type="ECO:0000256" key="1">
    <source>
        <dbReference type="SAM" id="Coils"/>
    </source>
</evidence>
<reference evidence="2 3" key="1">
    <citation type="submission" date="2017-03" db="EMBL/GenBank/DDBJ databases">
        <authorList>
            <person name="Afonso C.L."/>
            <person name="Miller P.J."/>
            <person name="Scott M.A."/>
            <person name="Spackman E."/>
            <person name="Goraichik I."/>
            <person name="Dimitrov K.M."/>
            <person name="Suarez D.L."/>
            <person name="Swayne D.E."/>
        </authorList>
    </citation>
    <scope>NUCLEOTIDE SEQUENCE [LARGE SCALE GENOMIC DNA]</scope>
    <source>
        <strain evidence="2 3">ATCC 51113</strain>
    </source>
</reference>
<keyword evidence="1" id="KW-0175">Coiled coil</keyword>
<evidence type="ECO:0000313" key="2">
    <source>
        <dbReference type="EMBL" id="OQM40656.1"/>
    </source>
</evidence>
<sequence>MPLWAIGGMMVMISIFWVENTSFSILDKLRNIHITSAVARTSLIDHGRSQTALNEIVSASGTSPFKYTQKFKYASVEDMEELKDNDRLQEIISARTNTSQTTTVPFETLNDSLHLSKHLNITSLDNTVKVLHPLNIHLAVESTPENKPNMSRVSQPLYNAIKRLTGDAADTRVNIIPYSYRVNNAGRCYTGINRGDDFSFVWWENAFREEDLLTSYKSQLTSAKNNFSSTNSSIVTLDRKLADLKKEQAKYKPGTEEYAELQKQIDSVNNQLTSLTNSLPQLEASIDNAQEKVDKQTKVVEDLQASENYIKFLPLAQHYAKRYQNYRYFEDYTDEVANQGDFSMPEENYSQSASKITLSPTVHYALSVSRNNYFGDTNTCPSTVVSSNMSSPESVKSALNSIDYSGKDLLALEGLLWAGRSFFSGSSSLTRNVVIMFISGKDDSIDPETLAGVQEACTTIKNTFSSGKVSKLVVVAPDADAADNYVALQCATSWNNDTGFIFLDNYVDDFDKEIETRFIHYFSQESTTRNVNG</sequence>
<evidence type="ECO:0000313" key="3">
    <source>
        <dbReference type="Proteomes" id="UP000192573"/>
    </source>
</evidence>
<dbReference type="SUPFAM" id="SSF53300">
    <property type="entry name" value="vWA-like"/>
    <property type="match status" value="1"/>
</dbReference>
<dbReference type="AlphaFoldDB" id="A0A1V8NW54"/>
<name>A0A1V8NW54_CITBR</name>